<dbReference type="EMBL" id="JAFJZO010000030">
    <property type="protein sequence ID" value="KAG5498857.1"/>
    <property type="molecule type" value="Genomic_DNA"/>
</dbReference>
<dbReference type="Proteomes" id="UP000674318">
    <property type="component" value="Unassembled WGS sequence"/>
</dbReference>
<dbReference type="SUPFAM" id="SSF75620">
    <property type="entry name" value="Release factor"/>
    <property type="match status" value="1"/>
</dbReference>
<feature type="compositionally biased region" description="Polar residues" evidence="1">
    <location>
        <begin position="443"/>
        <end position="457"/>
    </location>
</feature>
<feature type="signal peptide" evidence="2">
    <location>
        <begin position="1"/>
        <end position="34"/>
    </location>
</feature>
<evidence type="ECO:0000256" key="2">
    <source>
        <dbReference type="SAM" id="SignalP"/>
    </source>
</evidence>
<keyword evidence="2" id="KW-0732">Signal</keyword>
<dbReference type="AlphaFoldDB" id="A0A836I5S5"/>
<comment type="caution">
    <text evidence="3">The sequence shown here is derived from an EMBL/GenBank/DDBJ whole genome shotgun (WGS) entry which is preliminary data.</text>
</comment>
<reference evidence="3 4" key="1">
    <citation type="submission" date="2021-02" db="EMBL/GenBank/DDBJ databases">
        <title>Porcisia hertigi Genome sequencing and assembly.</title>
        <authorList>
            <person name="Almutairi H."/>
            <person name="Gatherer D."/>
        </authorList>
    </citation>
    <scope>NUCLEOTIDE SEQUENCE [LARGE SCALE GENOMIC DNA]</scope>
    <source>
        <strain evidence="3 4">C119</strain>
    </source>
</reference>
<evidence type="ECO:0000313" key="4">
    <source>
        <dbReference type="Proteomes" id="UP000674318"/>
    </source>
</evidence>
<accession>A0A836I5S5</accession>
<proteinExistence type="predicted"/>
<feature type="chain" id="PRO_5032660068" evidence="2">
    <location>
        <begin position="35"/>
        <end position="457"/>
    </location>
</feature>
<feature type="region of interest" description="Disordered" evidence="1">
    <location>
        <begin position="438"/>
        <end position="457"/>
    </location>
</feature>
<organism evidence="3 4">
    <name type="scientific">Porcisia hertigi</name>
    <dbReference type="NCBI Taxonomy" id="2761500"/>
    <lineage>
        <taxon>Eukaryota</taxon>
        <taxon>Discoba</taxon>
        <taxon>Euglenozoa</taxon>
        <taxon>Kinetoplastea</taxon>
        <taxon>Metakinetoplastina</taxon>
        <taxon>Trypanosomatida</taxon>
        <taxon>Trypanosomatidae</taxon>
        <taxon>Leishmaniinae</taxon>
        <taxon>Porcisia</taxon>
    </lineage>
</organism>
<dbReference type="InterPro" id="IPR052405">
    <property type="entry name" value="Mito_Transl_Release_Factor"/>
</dbReference>
<dbReference type="GeneID" id="94289244"/>
<keyword evidence="4" id="KW-1185">Reference proteome</keyword>
<evidence type="ECO:0000256" key="1">
    <source>
        <dbReference type="SAM" id="MobiDB-lite"/>
    </source>
</evidence>
<dbReference type="PANTHER" id="PTHR46203">
    <property type="entry name" value="PROBABLE PEPTIDE CHAIN RELEASE FACTOR C12ORF65"/>
    <property type="match status" value="1"/>
</dbReference>
<protein>
    <submittedName>
        <fullName evidence="3">Uncharacterized protein</fullName>
    </submittedName>
</protein>
<dbReference type="RefSeq" id="XP_067755611.1">
    <property type="nucleotide sequence ID" value="XM_067899167.1"/>
</dbReference>
<evidence type="ECO:0000313" key="3">
    <source>
        <dbReference type="EMBL" id="KAG5498857.1"/>
    </source>
</evidence>
<sequence length="457" mass="51498">MQALVAGRAAGLLRVSVFVPTLCAGVCFVHTAESERKRPSRRRYAAVNTRGRAAQAKELLDEMKKSPQGAKAFYDALHPRDRLDISRLLHERRKKRRSGRGSPKLTKYYSALFEKNYFFREEDIVEESTLGRGPGGQATNRRMQTAVVKHVPSGLIVKFSRFPSLWLNRRTARELLSLRLEEHLLGPASRLGRARVAKERRRRRRHRTMEYLNDKGVRLKVRDTRRCHWLAFLTGKSPLPRAAVSQMTLEKDAAALPVTTAVLFGSECNSWWPKLKAAAESAATVGGDVPLLLQYLFPCVYANSSRAERDELAVCKSNEAVRTNVRRALACFCELFGLHLRRIASSEPTAASRLVLEKDGLNWIEYRPRMIINGFLTPLARTCWPHVYMSLRGLDLKPEARAIVIFFKNETKTPEGSASGAWAAEALQCFADAVQRSKPPATRQLSSTNPSSQTRVE</sequence>
<gene>
    <name evidence="3" type="ORF">JKF63_03146</name>
</gene>
<dbReference type="OrthoDB" id="277888at2759"/>
<dbReference type="PANTHER" id="PTHR46203:SF1">
    <property type="entry name" value="MITOCHONDRIAL TRANSLATION RELEASE FACTOR IN RESCUE"/>
    <property type="match status" value="1"/>
</dbReference>
<name>A0A836I5S5_9TRYP</name>
<dbReference type="InterPro" id="IPR045853">
    <property type="entry name" value="Pep_chain_release_fac_I_sf"/>
</dbReference>
<dbReference type="KEGG" id="phet:94289244"/>
<dbReference type="Gene3D" id="3.30.160.20">
    <property type="match status" value="1"/>
</dbReference>
<dbReference type="GO" id="GO:0005739">
    <property type="term" value="C:mitochondrion"/>
    <property type="evidence" value="ECO:0007669"/>
    <property type="project" value="TreeGrafter"/>
</dbReference>